<keyword evidence="5" id="KW-1185">Reference proteome</keyword>
<accession>A0AAV4HKF7</accession>
<keyword evidence="2" id="KW-0812">Transmembrane</keyword>
<protein>
    <submittedName>
        <fullName evidence="4">WS0399_0 protein</fullName>
    </submittedName>
</protein>
<dbReference type="InterPro" id="IPR006928">
    <property type="entry name" value="Herpes_teg_USP"/>
</dbReference>
<gene>
    <name evidence="4" type="ORF">ElyMa_002739100</name>
</gene>
<dbReference type="Proteomes" id="UP000762676">
    <property type="component" value="Unassembled WGS sequence"/>
</dbReference>
<dbReference type="SUPFAM" id="SSF54001">
    <property type="entry name" value="Cysteine proteinases"/>
    <property type="match status" value="1"/>
</dbReference>
<dbReference type="PANTHER" id="PTHR10773">
    <property type="entry name" value="DNA-DIRECTED RNA POLYMERASES I, II, AND III SUBUNIT RPABC2"/>
    <property type="match status" value="1"/>
</dbReference>
<dbReference type="PANTHER" id="PTHR10773:SF19">
    <property type="match status" value="1"/>
</dbReference>
<feature type="transmembrane region" description="Helical" evidence="2">
    <location>
        <begin position="718"/>
        <end position="739"/>
    </location>
</feature>
<dbReference type="InterPro" id="IPR038765">
    <property type="entry name" value="Papain-like_cys_pep_sf"/>
</dbReference>
<dbReference type="AlphaFoldDB" id="A0AAV4HKF7"/>
<reference evidence="4 5" key="1">
    <citation type="journal article" date="2021" name="Elife">
        <title>Chloroplast acquisition without the gene transfer in kleptoplastic sea slugs, Plakobranchus ocellatus.</title>
        <authorList>
            <person name="Maeda T."/>
            <person name="Takahashi S."/>
            <person name="Yoshida T."/>
            <person name="Shimamura S."/>
            <person name="Takaki Y."/>
            <person name="Nagai Y."/>
            <person name="Toyoda A."/>
            <person name="Suzuki Y."/>
            <person name="Arimoto A."/>
            <person name="Ishii H."/>
            <person name="Satoh N."/>
            <person name="Nishiyama T."/>
            <person name="Hasebe M."/>
            <person name="Maruyama T."/>
            <person name="Minagawa J."/>
            <person name="Obokata J."/>
            <person name="Shigenobu S."/>
        </authorList>
    </citation>
    <scope>NUCLEOTIDE SEQUENCE [LARGE SCALE GENOMIC DNA]</scope>
</reference>
<feature type="transmembrane region" description="Helical" evidence="2">
    <location>
        <begin position="690"/>
        <end position="712"/>
    </location>
</feature>
<dbReference type="Pfam" id="PF04843">
    <property type="entry name" value="Herpes_teg_N"/>
    <property type="match status" value="1"/>
</dbReference>
<feature type="region of interest" description="Disordered" evidence="1">
    <location>
        <begin position="383"/>
        <end position="418"/>
    </location>
</feature>
<feature type="compositionally biased region" description="Polar residues" evidence="1">
    <location>
        <begin position="387"/>
        <end position="401"/>
    </location>
</feature>
<proteinExistence type="predicted"/>
<evidence type="ECO:0000256" key="1">
    <source>
        <dbReference type="SAM" id="MobiDB-lite"/>
    </source>
</evidence>
<keyword evidence="2" id="KW-0472">Membrane</keyword>
<dbReference type="Gene3D" id="3.90.70.120">
    <property type="match status" value="1"/>
</dbReference>
<evidence type="ECO:0000259" key="3">
    <source>
        <dbReference type="Pfam" id="PF04843"/>
    </source>
</evidence>
<evidence type="ECO:0000313" key="4">
    <source>
        <dbReference type="EMBL" id="GFR97170.1"/>
    </source>
</evidence>
<sequence>MPVLGTLQQGSSLFRNNGKQCMSNSLAAFIHHEPKPASTWDSSDIDTILINGDNLHTKLFEHSSVTYPKMSDFPMHCELSGYEVDMHNGDSYFGFLDSTEDCPPYFCLKTTLSMISKFAVLIIGSKTPAYASAIIKDENKFYTFDPHSRSVDGMACSDGAAVLTTHRSVQEVKEFLLSLASSIGHSPCPFELTLVSVAISTSEPVYHRLQPAGPSNWNESSDSDVPLARMRKSLKTHKVADTDTDSDNMLPLMELQRQVQKVRRRKEAYQSIANDDSSSDNWDNSDVDPDYEPSVDDVNWTSPKHTPRKNQRMEIDPQENTPLKYMQVSVDAMRVITQDPEQLECAHQEPFISACSDMERDNSEIPTSTVSTSTQVSVLECSAAPTPDTSIQTSTEPVSTQRGRKRRRNESSWKDVKRKKSLNLGESYTSRKGRVIERKKMKDGCGPKCRMHCQQRIKKEQRETMFHLFWRTGSIDMRRLYVCHNVQVKDKATAKVDSSVSKRKRSLKYNMELEGAKVPVCKTFFLDTLGISDQFVFTAISKKDEGGHCAPDMRGRHAKQTPEMKEEKERVRAHIASFPTVESHYCGKDSERRYMGASLNLATMYRLYREQRLQEKAQTMYSSTRYCEVFRTEFNLGFHNPIYVAALETVVVVTAVGVAVVVVTAVVVTAVGVAVVTYDTSVIFRNLEASFAVVAAIVVIAVVTCEICGSMGSSEAPFAVLAAIAVVVAAVICSTCGSVRI</sequence>
<feature type="domain" description="Peptidase C76" evidence="3">
    <location>
        <begin position="8"/>
        <end position="165"/>
    </location>
</feature>
<organism evidence="4 5">
    <name type="scientific">Elysia marginata</name>
    <dbReference type="NCBI Taxonomy" id="1093978"/>
    <lineage>
        <taxon>Eukaryota</taxon>
        <taxon>Metazoa</taxon>
        <taxon>Spiralia</taxon>
        <taxon>Lophotrochozoa</taxon>
        <taxon>Mollusca</taxon>
        <taxon>Gastropoda</taxon>
        <taxon>Heterobranchia</taxon>
        <taxon>Euthyneura</taxon>
        <taxon>Panpulmonata</taxon>
        <taxon>Sacoglossa</taxon>
        <taxon>Placobranchoidea</taxon>
        <taxon>Plakobranchidae</taxon>
        <taxon>Elysia</taxon>
    </lineage>
</organism>
<feature type="region of interest" description="Disordered" evidence="1">
    <location>
        <begin position="265"/>
        <end position="320"/>
    </location>
</feature>
<dbReference type="EMBL" id="BMAT01005619">
    <property type="protein sequence ID" value="GFR97170.1"/>
    <property type="molecule type" value="Genomic_DNA"/>
</dbReference>
<evidence type="ECO:0000256" key="2">
    <source>
        <dbReference type="SAM" id="Phobius"/>
    </source>
</evidence>
<feature type="transmembrane region" description="Helical" evidence="2">
    <location>
        <begin position="650"/>
        <end position="678"/>
    </location>
</feature>
<keyword evidence="2" id="KW-1133">Transmembrane helix</keyword>
<evidence type="ECO:0000313" key="5">
    <source>
        <dbReference type="Proteomes" id="UP000762676"/>
    </source>
</evidence>
<name>A0AAV4HKF7_9GAST</name>
<comment type="caution">
    <text evidence="4">The sequence shown here is derived from an EMBL/GenBank/DDBJ whole genome shotgun (WGS) entry which is preliminary data.</text>
</comment>
<feature type="compositionally biased region" description="Acidic residues" evidence="1">
    <location>
        <begin position="283"/>
        <end position="295"/>
    </location>
</feature>